<keyword evidence="1" id="KW-0472">Membrane</keyword>
<evidence type="ECO:0000256" key="1">
    <source>
        <dbReference type="SAM" id="Phobius"/>
    </source>
</evidence>
<evidence type="ECO:0000313" key="4">
    <source>
        <dbReference type="Proteomes" id="UP000663829"/>
    </source>
</evidence>
<evidence type="ECO:0000313" key="3">
    <source>
        <dbReference type="EMBL" id="CAF3607094.1"/>
    </source>
</evidence>
<dbReference type="EMBL" id="CAJNOQ010000613">
    <property type="protein sequence ID" value="CAF0820681.1"/>
    <property type="molecule type" value="Genomic_DNA"/>
</dbReference>
<dbReference type="GO" id="GO:0016409">
    <property type="term" value="F:palmitoyltransferase activity"/>
    <property type="evidence" value="ECO:0007669"/>
    <property type="project" value="TreeGrafter"/>
</dbReference>
<dbReference type="AlphaFoldDB" id="A0A813U3Z2"/>
<keyword evidence="1" id="KW-0812">Transmembrane</keyword>
<dbReference type="GO" id="GO:0005783">
    <property type="term" value="C:endoplasmic reticulum"/>
    <property type="evidence" value="ECO:0007669"/>
    <property type="project" value="TreeGrafter"/>
</dbReference>
<keyword evidence="4" id="KW-1185">Reference proteome</keyword>
<reference evidence="2" key="1">
    <citation type="submission" date="2021-02" db="EMBL/GenBank/DDBJ databases">
        <authorList>
            <person name="Nowell W R."/>
        </authorList>
    </citation>
    <scope>NUCLEOTIDE SEQUENCE</scope>
</reference>
<dbReference type="InterPro" id="IPR051085">
    <property type="entry name" value="MB_O-acyltransferase"/>
</dbReference>
<dbReference type="PANTHER" id="PTHR13285:SF18">
    <property type="entry name" value="PROTEIN-CYSTEINE N-PALMITOYLTRANSFERASE RASP"/>
    <property type="match status" value="1"/>
</dbReference>
<proteinExistence type="predicted"/>
<dbReference type="OrthoDB" id="420606at2759"/>
<gene>
    <name evidence="2" type="ORF">GPM918_LOCUS4529</name>
    <name evidence="3" type="ORF">SRO942_LOCUS4530</name>
</gene>
<evidence type="ECO:0000313" key="2">
    <source>
        <dbReference type="EMBL" id="CAF0820681.1"/>
    </source>
</evidence>
<dbReference type="EMBL" id="CAJOBC010000613">
    <property type="protein sequence ID" value="CAF3607094.1"/>
    <property type="molecule type" value="Genomic_DNA"/>
</dbReference>
<feature type="transmembrane region" description="Helical" evidence="1">
    <location>
        <begin position="233"/>
        <end position="255"/>
    </location>
</feature>
<organism evidence="2 4">
    <name type="scientific">Didymodactylos carnosus</name>
    <dbReference type="NCBI Taxonomy" id="1234261"/>
    <lineage>
        <taxon>Eukaryota</taxon>
        <taxon>Metazoa</taxon>
        <taxon>Spiralia</taxon>
        <taxon>Gnathifera</taxon>
        <taxon>Rotifera</taxon>
        <taxon>Eurotatoria</taxon>
        <taxon>Bdelloidea</taxon>
        <taxon>Philodinida</taxon>
        <taxon>Philodinidae</taxon>
        <taxon>Didymodactylos</taxon>
    </lineage>
</organism>
<dbReference type="PANTHER" id="PTHR13285">
    <property type="entry name" value="ACYLTRANSFERASE"/>
    <property type="match status" value="1"/>
</dbReference>
<protein>
    <submittedName>
        <fullName evidence="2">Uncharacterized protein</fullName>
    </submittedName>
</protein>
<dbReference type="Proteomes" id="UP000681722">
    <property type="component" value="Unassembled WGS sequence"/>
</dbReference>
<feature type="transmembrane region" description="Helical" evidence="1">
    <location>
        <begin position="93"/>
        <end position="114"/>
    </location>
</feature>
<accession>A0A813U3Z2</accession>
<keyword evidence="1" id="KW-1133">Transmembrane helix</keyword>
<sequence length="327" mass="39197">MCLQTQRLLAFTVEEIDRSNKNNYSKINSQINADDIQERPFEDYKFINLLFYNTYFPTLFIAPYIPFKNIMPSFFDQNYDYEWLHDITWMKTAYPYLLIFTLLSLMFSNIQIIFKKMKFYSSTTVNIFVYTMCLQVQRILAFTMEKFDYERKAEEQKSHQTPTVENDTKTIVVNDDRKIIINIDLSSHGTKGYCLKNLLYYNFYPPHLFLAPYIPFKNIMLSLEKTNISFKNILFNLCHVAFSYVVYEVFVRYYSFYFLQQSYYSSYLSSYSLWSMHTFNTALHNMFSTKYKVLFGMYTIFVLLDGCQPQPIPICFYAARSIGELWR</sequence>
<dbReference type="Proteomes" id="UP000663829">
    <property type="component" value="Unassembled WGS sequence"/>
</dbReference>
<name>A0A813U3Z2_9BILA</name>
<comment type="caution">
    <text evidence="2">The sequence shown here is derived from an EMBL/GenBank/DDBJ whole genome shotgun (WGS) entry which is preliminary data.</text>
</comment>
<feature type="transmembrane region" description="Helical" evidence="1">
    <location>
        <begin position="46"/>
        <end position="65"/>
    </location>
</feature>